<feature type="compositionally biased region" description="Basic and acidic residues" evidence="9">
    <location>
        <begin position="62"/>
        <end position="74"/>
    </location>
</feature>
<dbReference type="AlphaFoldDB" id="A0AAV9WVP0"/>
<feature type="transmembrane region" description="Helical" evidence="10">
    <location>
        <begin position="521"/>
        <end position="539"/>
    </location>
</feature>
<dbReference type="InterPro" id="IPR045316">
    <property type="entry name" value="Msc2-like"/>
</dbReference>
<keyword evidence="6 8" id="KW-0406">Ion transport</keyword>
<feature type="transmembrane region" description="Helical" evidence="10">
    <location>
        <begin position="440"/>
        <end position="460"/>
    </location>
</feature>
<dbReference type="PANTHER" id="PTHR45755">
    <property type="match status" value="1"/>
</dbReference>
<keyword evidence="7 10" id="KW-0472">Membrane</keyword>
<dbReference type="InterPro" id="IPR002524">
    <property type="entry name" value="Cation_efflux"/>
</dbReference>
<feature type="compositionally biased region" description="Basic and acidic residues" evidence="9">
    <location>
        <begin position="824"/>
        <end position="834"/>
    </location>
</feature>
<dbReference type="GO" id="GO:0031410">
    <property type="term" value="C:cytoplasmic vesicle"/>
    <property type="evidence" value="ECO:0007669"/>
    <property type="project" value="TreeGrafter"/>
</dbReference>
<dbReference type="FunFam" id="1.20.1510.10:FF:000014">
    <property type="entry name" value="Cation efflux protein/ zinc transporter"/>
    <property type="match status" value="1"/>
</dbReference>
<dbReference type="NCBIfam" id="TIGR01297">
    <property type="entry name" value="CDF"/>
    <property type="match status" value="1"/>
</dbReference>
<evidence type="ECO:0000256" key="8">
    <source>
        <dbReference type="RuleBase" id="RU369017"/>
    </source>
</evidence>
<keyword evidence="4 10" id="KW-0812">Transmembrane</keyword>
<feature type="transmembrane region" description="Helical" evidence="10">
    <location>
        <begin position="760"/>
        <end position="778"/>
    </location>
</feature>
<comment type="subcellular location">
    <subcellularLocation>
        <location evidence="8">Endoplasmic reticulum membrane</location>
        <topology evidence="8">Multi-pass membrane protein</topology>
    </subcellularLocation>
    <subcellularLocation>
        <location evidence="1">Membrane</location>
        <topology evidence="1">Multi-pass membrane protein</topology>
    </subcellularLocation>
</comment>
<sequence length="978" mass="103903">MSSYAPPPSSGANGHAKRGSFDSIGSSGSHSHDHRNHSNSLSSDSLPPIITNFRFPPVSEGVAHDHTDEDHVHEPSISSKRASRRFSNNSINSLRGMNYSLGGVSAAVNAAAIGGDGPRPDSRGSQGSISGGHEHGHGHGHSHSHSRAQSLSHGHSHSHSHSPSCSHGHDHGHSHGHSHSHAHTHDHDHDHDHGLVSKLKTLIPPLLVTATLLSASLAFSSASTFLSHPHQHVAPQLEDPAMETQPSDSTLVVEHPEATSRLLAACALSSGAILISVLVGIVTNRNVDAKAIDETKSTLDKPKHSTPPKVFSKTSLSSSLKRALGILLPFLAAFELGGSRTASLLLAASASGLASSTSLTSFTFSDMKTLFTKKWVFLTTFVSVAFIDLFAIGDIPDMKPTSIGYTALLLSFLSFPPPLPAVSKKTTLQSVIYITSPTELPITLLSALILCTPVLAFPLLSPAWTLGFTSPGWYAVGILAAGISYTSLASPGIKPSSAIYSILISFAAGWAEETWSVQRGILEGSIALTIMGVVYLTAIPHKHTHGKAKPSRVTEKFLYFSRNWPVLNAILADSDSRKIFYFMLLNFSFMLLQTLYGFLTGSLGLLSDSIHMLLDCLALTVGLAAAVMSKWPPSVRFPYGLGKIETLAGFANGILLFLISLEIIFEAMARLWGGDVELERLDELLVVSAAGLVVNLVGIMAFDHGHAHHGHSHGHSHSHDHNENLQGIFLHILADALGSLSVTISTLLVKYTGYTFFDPVASVFIALLIGASAFPLVFSSAKRLLLAVPEDVEWELRDKLAGLSGFGGVVGYAGKFWLADGGSEEDKGKHDHHDHDHHHHHDHDHHHHGDEHGHEHGHDHGDECAEAAKILGVIHIAVEKGCDEGAVREKVKQHLGKRMDGVLVQVERGNEGCWCGLSASSTYGLATPRHGSFSINGGIMNGGGGSGHGSFGSFGSFGGGSLGGGYMLGGASEGRKDD</sequence>
<dbReference type="GO" id="GO:0005789">
    <property type="term" value="C:endoplasmic reticulum membrane"/>
    <property type="evidence" value="ECO:0007669"/>
    <property type="project" value="UniProtKB-SubCell"/>
</dbReference>
<reference evidence="12 13" key="1">
    <citation type="submission" date="2019-10" db="EMBL/GenBank/DDBJ databases">
        <authorList>
            <person name="Palmer J.M."/>
        </authorList>
    </citation>
    <scope>NUCLEOTIDE SEQUENCE [LARGE SCALE GENOMIC DNA]</scope>
    <source>
        <strain evidence="12 13">TWF694</strain>
    </source>
</reference>
<dbReference type="Pfam" id="PF01545">
    <property type="entry name" value="Cation_efflux"/>
    <property type="match status" value="1"/>
</dbReference>
<evidence type="ECO:0000256" key="10">
    <source>
        <dbReference type="SAM" id="Phobius"/>
    </source>
</evidence>
<feature type="compositionally biased region" description="Low complexity" evidence="9">
    <location>
        <begin position="38"/>
        <end position="49"/>
    </location>
</feature>
<feature type="transmembrane region" description="Helical" evidence="10">
    <location>
        <begin position="684"/>
        <end position="702"/>
    </location>
</feature>
<feature type="region of interest" description="Disordered" evidence="9">
    <location>
        <begin position="823"/>
        <end position="861"/>
    </location>
</feature>
<evidence type="ECO:0000256" key="1">
    <source>
        <dbReference type="ARBA" id="ARBA00004141"/>
    </source>
</evidence>
<name>A0AAV9WVP0_9PEZI</name>
<accession>A0AAV9WVP0</accession>
<evidence type="ECO:0000313" key="12">
    <source>
        <dbReference type="EMBL" id="KAK6527645.1"/>
    </source>
</evidence>
<feature type="transmembrane region" description="Helical" evidence="10">
    <location>
        <begin position="376"/>
        <end position="396"/>
    </location>
</feature>
<feature type="compositionally biased region" description="Basic residues" evidence="9">
    <location>
        <begin position="835"/>
        <end position="846"/>
    </location>
</feature>
<feature type="transmembrane region" description="Helical" evidence="10">
    <location>
        <begin position="472"/>
        <end position="490"/>
    </location>
</feature>
<feature type="compositionally biased region" description="Basic and acidic residues" evidence="9">
    <location>
        <begin position="847"/>
        <end position="861"/>
    </location>
</feature>
<evidence type="ECO:0000256" key="3">
    <source>
        <dbReference type="ARBA" id="ARBA00022448"/>
    </source>
</evidence>
<evidence type="ECO:0000256" key="2">
    <source>
        <dbReference type="ARBA" id="ARBA00008873"/>
    </source>
</evidence>
<dbReference type="InterPro" id="IPR058533">
    <property type="entry name" value="Cation_efflux_TM"/>
</dbReference>
<keyword evidence="5 10" id="KW-1133">Transmembrane helix</keyword>
<comment type="similarity">
    <text evidence="2 8">Belongs to the cation diffusion facilitator (CDF) transporter (TC 2.A.4) family. SLC30A subfamily.</text>
</comment>
<dbReference type="GO" id="GO:0005385">
    <property type="term" value="F:zinc ion transmembrane transporter activity"/>
    <property type="evidence" value="ECO:0007669"/>
    <property type="project" value="UniProtKB-UniRule"/>
</dbReference>
<dbReference type="GO" id="GO:0006882">
    <property type="term" value="P:intracellular zinc ion homeostasis"/>
    <property type="evidence" value="ECO:0007669"/>
    <property type="project" value="InterPro"/>
</dbReference>
<comment type="function">
    <text evidence="8">Functions as a zinc transporter.</text>
</comment>
<evidence type="ECO:0000256" key="6">
    <source>
        <dbReference type="ARBA" id="ARBA00023065"/>
    </source>
</evidence>
<dbReference type="SUPFAM" id="SSF161111">
    <property type="entry name" value="Cation efflux protein transmembrane domain-like"/>
    <property type="match status" value="1"/>
</dbReference>
<dbReference type="GO" id="GO:0005794">
    <property type="term" value="C:Golgi apparatus"/>
    <property type="evidence" value="ECO:0007669"/>
    <property type="project" value="TreeGrafter"/>
</dbReference>
<keyword evidence="8" id="KW-0256">Endoplasmic reticulum</keyword>
<feature type="transmembrane region" description="Helical" evidence="10">
    <location>
        <begin position="649"/>
        <end position="672"/>
    </location>
</feature>
<proteinExistence type="inferred from homology"/>
<evidence type="ECO:0000256" key="9">
    <source>
        <dbReference type="SAM" id="MobiDB-lite"/>
    </source>
</evidence>
<feature type="domain" description="Cation efflux protein transmembrane" evidence="11">
    <location>
        <begin position="579"/>
        <end position="785"/>
    </location>
</feature>
<feature type="region of interest" description="Disordered" evidence="9">
    <location>
        <begin position="1"/>
        <end position="84"/>
    </location>
</feature>
<evidence type="ECO:0000259" key="11">
    <source>
        <dbReference type="Pfam" id="PF01545"/>
    </source>
</evidence>
<dbReference type="GO" id="GO:1904257">
    <property type="term" value="P:zinc ion import into Golgi lumen"/>
    <property type="evidence" value="ECO:0007669"/>
    <property type="project" value="TreeGrafter"/>
</dbReference>
<comment type="caution">
    <text evidence="12">The sequence shown here is derived from an EMBL/GenBank/DDBJ whole genome shotgun (WGS) entry which is preliminary data.</text>
</comment>
<dbReference type="Gene3D" id="1.20.1510.10">
    <property type="entry name" value="Cation efflux protein transmembrane domain"/>
    <property type="match status" value="1"/>
</dbReference>
<organism evidence="12 13">
    <name type="scientific">Orbilia ellipsospora</name>
    <dbReference type="NCBI Taxonomy" id="2528407"/>
    <lineage>
        <taxon>Eukaryota</taxon>
        <taxon>Fungi</taxon>
        <taxon>Dikarya</taxon>
        <taxon>Ascomycota</taxon>
        <taxon>Pezizomycotina</taxon>
        <taxon>Orbiliomycetes</taxon>
        <taxon>Orbiliales</taxon>
        <taxon>Orbiliaceae</taxon>
        <taxon>Orbilia</taxon>
    </lineage>
</organism>
<evidence type="ECO:0000256" key="7">
    <source>
        <dbReference type="ARBA" id="ARBA00023136"/>
    </source>
</evidence>
<dbReference type="Proteomes" id="UP001365542">
    <property type="component" value="Unassembled WGS sequence"/>
</dbReference>
<gene>
    <name evidence="12" type="primary">MSC2</name>
    <name evidence="12" type="ORF">TWF694_004627</name>
</gene>
<dbReference type="InterPro" id="IPR027469">
    <property type="entry name" value="Cation_efflux_TMD_sf"/>
</dbReference>
<protein>
    <recommendedName>
        <fullName evidence="8">Zinc transporter</fullName>
    </recommendedName>
</protein>
<evidence type="ECO:0000313" key="13">
    <source>
        <dbReference type="Proteomes" id="UP001365542"/>
    </source>
</evidence>
<feature type="region of interest" description="Disordered" evidence="9">
    <location>
        <begin position="113"/>
        <end position="192"/>
    </location>
</feature>
<dbReference type="PANTHER" id="PTHR45755:SF4">
    <property type="entry name" value="ZINC TRANSPORTER 7"/>
    <property type="match status" value="1"/>
</dbReference>
<feature type="transmembrane region" description="Helical" evidence="10">
    <location>
        <begin position="262"/>
        <end position="282"/>
    </location>
</feature>
<feature type="compositionally biased region" description="Basic and acidic residues" evidence="9">
    <location>
        <begin position="183"/>
        <end position="192"/>
    </location>
</feature>
<dbReference type="EMBL" id="JAVHJO010000015">
    <property type="protein sequence ID" value="KAK6527645.1"/>
    <property type="molecule type" value="Genomic_DNA"/>
</dbReference>
<evidence type="ECO:0000256" key="5">
    <source>
        <dbReference type="ARBA" id="ARBA00022989"/>
    </source>
</evidence>
<keyword evidence="13" id="KW-1185">Reference proteome</keyword>
<feature type="transmembrane region" description="Helical" evidence="10">
    <location>
        <begin position="579"/>
        <end position="598"/>
    </location>
</feature>
<evidence type="ECO:0000256" key="4">
    <source>
        <dbReference type="ARBA" id="ARBA00022692"/>
    </source>
</evidence>
<feature type="transmembrane region" description="Helical" evidence="10">
    <location>
        <begin position="728"/>
        <end position="748"/>
    </location>
</feature>
<keyword evidence="3 8" id="KW-0813">Transport</keyword>